<keyword evidence="3" id="KW-1185">Reference proteome</keyword>
<feature type="compositionally biased region" description="Low complexity" evidence="1">
    <location>
        <begin position="109"/>
        <end position="126"/>
    </location>
</feature>
<organism evidence="2 3">
    <name type="scientific">Syncephalastrum racemosum</name>
    <name type="common">Filamentous fungus</name>
    <dbReference type="NCBI Taxonomy" id="13706"/>
    <lineage>
        <taxon>Eukaryota</taxon>
        <taxon>Fungi</taxon>
        <taxon>Fungi incertae sedis</taxon>
        <taxon>Mucoromycota</taxon>
        <taxon>Mucoromycotina</taxon>
        <taxon>Mucoromycetes</taxon>
        <taxon>Mucorales</taxon>
        <taxon>Syncephalastraceae</taxon>
        <taxon>Syncephalastrum</taxon>
    </lineage>
</organism>
<dbReference type="EMBL" id="MCGN01000002">
    <property type="protein sequence ID" value="ORZ01646.1"/>
    <property type="molecule type" value="Genomic_DNA"/>
</dbReference>
<dbReference type="AlphaFoldDB" id="A0A1X2HRX4"/>
<comment type="caution">
    <text evidence="2">The sequence shown here is derived from an EMBL/GenBank/DDBJ whole genome shotgun (WGS) entry which is preliminary data.</text>
</comment>
<feature type="compositionally biased region" description="Polar residues" evidence="1">
    <location>
        <begin position="34"/>
        <end position="45"/>
    </location>
</feature>
<feature type="compositionally biased region" description="Low complexity" evidence="1">
    <location>
        <begin position="208"/>
        <end position="224"/>
    </location>
</feature>
<gene>
    <name evidence="2" type="ORF">BCR43DRAFT_487262</name>
</gene>
<dbReference type="PRINTS" id="PR01217">
    <property type="entry name" value="PRICHEXTENSN"/>
</dbReference>
<accession>A0A1X2HRX4</accession>
<dbReference type="Proteomes" id="UP000242180">
    <property type="component" value="Unassembled WGS sequence"/>
</dbReference>
<feature type="region of interest" description="Disordered" evidence="1">
    <location>
        <begin position="97"/>
        <end position="304"/>
    </location>
</feature>
<evidence type="ECO:0000256" key="1">
    <source>
        <dbReference type="SAM" id="MobiDB-lite"/>
    </source>
</evidence>
<sequence>MSTAASSPRVRSKKRYADNISQTATAGRGRRSATPKSTLSASPTASLQQPLYMMQQQQQQAYYPWFYCAPPPPPLSPCYKQPPQHLQQPYYPQQMMMWTPPSLPHRQNSRPALAPSSSPPLSASCSPAPPPSPPSSSGRRSPRQKLHMDLTEIDQDDTIPLAMLAHKLCSPPPSPASSTPHAKQVSRCLRNPGSVNSNNSRPGSRNKMMMSSPGGSRPSSPSRSCCARPQTYGRGHHPSAPPPPPAPPPNLTPVARSASVPTRETKHTSYSSDISEKGSEKKPSSIMSKAKRLFGIRRRTSSPT</sequence>
<reference evidence="2 3" key="1">
    <citation type="submission" date="2016-07" db="EMBL/GenBank/DDBJ databases">
        <title>Pervasive Adenine N6-methylation of Active Genes in Fungi.</title>
        <authorList>
            <consortium name="DOE Joint Genome Institute"/>
            <person name="Mondo S.J."/>
            <person name="Dannebaum R.O."/>
            <person name="Kuo R.C."/>
            <person name="Labutti K."/>
            <person name="Haridas S."/>
            <person name="Kuo A."/>
            <person name="Salamov A."/>
            <person name="Ahrendt S.R."/>
            <person name="Lipzen A."/>
            <person name="Sullivan W."/>
            <person name="Andreopoulos W.B."/>
            <person name="Clum A."/>
            <person name="Lindquist E."/>
            <person name="Daum C."/>
            <person name="Ramamoorthy G.K."/>
            <person name="Gryganskyi A."/>
            <person name="Culley D."/>
            <person name="Magnuson J.K."/>
            <person name="James T.Y."/>
            <person name="O'Malley M.A."/>
            <person name="Stajich J.E."/>
            <person name="Spatafora J.W."/>
            <person name="Visel A."/>
            <person name="Grigoriev I.V."/>
        </authorList>
    </citation>
    <scope>NUCLEOTIDE SEQUENCE [LARGE SCALE GENOMIC DNA]</scope>
    <source>
        <strain evidence="2 3">NRRL 2496</strain>
    </source>
</reference>
<feature type="region of interest" description="Disordered" evidence="1">
    <location>
        <begin position="1"/>
        <end position="45"/>
    </location>
</feature>
<protein>
    <submittedName>
        <fullName evidence="2">Uncharacterized protein</fullName>
    </submittedName>
</protein>
<dbReference type="InParanoid" id="A0A1X2HRX4"/>
<proteinExistence type="predicted"/>
<evidence type="ECO:0000313" key="2">
    <source>
        <dbReference type="EMBL" id="ORZ01646.1"/>
    </source>
</evidence>
<feature type="compositionally biased region" description="Pro residues" evidence="1">
    <location>
        <begin position="239"/>
        <end position="251"/>
    </location>
</feature>
<evidence type="ECO:0000313" key="3">
    <source>
        <dbReference type="Proteomes" id="UP000242180"/>
    </source>
</evidence>
<feature type="compositionally biased region" description="Polar residues" evidence="1">
    <location>
        <begin position="193"/>
        <end position="203"/>
    </location>
</feature>
<feature type="compositionally biased region" description="Basic residues" evidence="1">
    <location>
        <begin position="289"/>
        <end position="304"/>
    </location>
</feature>
<name>A0A1X2HRX4_SYNRA</name>
<feature type="compositionally biased region" description="Basic and acidic residues" evidence="1">
    <location>
        <begin position="274"/>
        <end position="283"/>
    </location>
</feature>